<dbReference type="GO" id="GO:0005737">
    <property type="term" value="C:cytoplasm"/>
    <property type="evidence" value="ECO:0007669"/>
    <property type="project" value="TreeGrafter"/>
</dbReference>
<gene>
    <name evidence="14" type="primary">ENV7</name>
    <name evidence="14" type="ORF">LPJ53_003471</name>
</gene>
<evidence type="ECO:0000256" key="12">
    <source>
        <dbReference type="SAM" id="SignalP"/>
    </source>
</evidence>
<dbReference type="Pfam" id="PF00069">
    <property type="entry name" value="Pkinase"/>
    <property type="match status" value="2"/>
</dbReference>
<feature type="signal peptide" evidence="12">
    <location>
        <begin position="1"/>
        <end position="20"/>
    </location>
</feature>
<evidence type="ECO:0000256" key="3">
    <source>
        <dbReference type="ARBA" id="ARBA00022679"/>
    </source>
</evidence>
<dbReference type="InterPro" id="IPR052239">
    <property type="entry name" value="Ser/Thr-specific_kinases"/>
</dbReference>
<keyword evidence="4 9" id="KW-0547">Nucleotide-binding</keyword>
<dbReference type="PROSITE" id="PS00108">
    <property type="entry name" value="PROTEIN_KINASE_ST"/>
    <property type="match status" value="1"/>
</dbReference>
<comment type="catalytic activity">
    <reaction evidence="7">
        <text>L-threonyl-[protein] + ATP = O-phospho-L-threonyl-[protein] + ADP + H(+)</text>
        <dbReference type="Rhea" id="RHEA:46608"/>
        <dbReference type="Rhea" id="RHEA-COMP:11060"/>
        <dbReference type="Rhea" id="RHEA-COMP:11605"/>
        <dbReference type="ChEBI" id="CHEBI:15378"/>
        <dbReference type="ChEBI" id="CHEBI:30013"/>
        <dbReference type="ChEBI" id="CHEBI:30616"/>
        <dbReference type="ChEBI" id="CHEBI:61977"/>
        <dbReference type="ChEBI" id="CHEBI:456216"/>
        <dbReference type="EC" id="2.7.11.1"/>
    </reaction>
</comment>
<dbReference type="InterPro" id="IPR000719">
    <property type="entry name" value="Prot_kinase_dom"/>
</dbReference>
<proteinExistence type="inferred from homology"/>
<organism evidence="14 15">
    <name type="scientific">Coemansia erecta</name>
    <dbReference type="NCBI Taxonomy" id="147472"/>
    <lineage>
        <taxon>Eukaryota</taxon>
        <taxon>Fungi</taxon>
        <taxon>Fungi incertae sedis</taxon>
        <taxon>Zoopagomycota</taxon>
        <taxon>Kickxellomycotina</taxon>
        <taxon>Kickxellomycetes</taxon>
        <taxon>Kickxellales</taxon>
        <taxon>Kickxellaceae</taxon>
        <taxon>Coemansia</taxon>
    </lineage>
</organism>
<dbReference type="InterPro" id="IPR008271">
    <property type="entry name" value="Ser/Thr_kinase_AS"/>
</dbReference>
<keyword evidence="2 10" id="KW-0723">Serine/threonine-protein kinase</keyword>
<keyword evidence="15" id="KW-1185">Reference proteome</keyword>
<dbReference type="EMBL" id="JANBOJ010000132">
    <property type="protein sequence ID" value="KAJ1722064.1"/>
    <property type="molecule type" value="Genomic_DNA"/>
</dbReference>
<dbReference type="InterPro" id="IPR011009">
    <property type="entry name" value="Kinase-like_dom_sf"/>
</dbReference>
<comment type="similarity">
    <text evidence="10">Belongs to the protein kinase superfamily.</text>
</comment>
<protein>
    <recommendedName>
        <fullName evidence="1">non-specific serine/threonine protein kinase</fullName>
        <ecNumber evidence="1">2.7.11.1</ecNumber>
    </recommendedName>
</protein>
<evidence type="ECO:0000256" key="4">
    <source>
        <dbReference type="ARBA" id="ARBA00022741"/>
    </source>
</evidence>
<dbReference type="SUPFAM" id="SSF56112">
    <property type="entry name" value="Protein kinase-like (PK-like)"/>
    <property type="match status" value="2"/>
</dbReference>
<sequence length="405" mass="42782">MSANTLASMLLSALSSVGSALEACAPGLSSFLQPGLSPLVINSTTYRVAGHLGSGGFSTVLLGQPTNANSSSSEQQQQCAIKKMHCVRGTDMLAHARREVAAYRAFTHRNIVRMLESAEAEEPNGDVTVYMVFPVLAEIGLSNGLEGEQRAPLDEDEVVRIFLGVCRALEYLHAYEGDAMIEDGALNDGETGRRAREGQGAVGGGSSPRGYAPLTLDDASAEPQRPGGSPAHPPSEAATGHTTAHQPGYVHGDVKLGNVMLDGAGTPVLLDFGSVRAASQHAVTRHMALCIQDTAAEHSTMAYRAPELFDVQRGARLDARTDVWALGCLLYALAFGCTPFEDPVQAQGASIALAAINANYKVPANSPYSHRIPRLIAYMLEPDPALRPFVGQVISLAASLYETVD</sequence>
<dbReference type="InterPro" id="IPR017441">
    <property type="entry name" value="Protein_kinase_ATP_BS"/>
</dbReference>
<dbReference type="GO" id="GO:0004674">
    <property type="term" value="F:protein serine/threonine kinase activity"/>
    <property type="evidence" value="ECO:0007669"/>
    <property type="project" value="UniProtKB-KW"/>
</dbReference>
<evidence type="ECO:0000256" key="9">
    <source>
        <dbReference type="PROSITE-ProRule" id="PRU10141"/>
    </source>
</evidence>
<dbReference type="PROSITE" id="PS00107">
    <property type="entry name" value="PROTEIN_KINASE_ATP"/>
    <property type="match status" value="1"/>
</dbReference>
<dbReference type="PROSITE" id="PS50011">
    <property type="entry name" value="PROTEIN_KINASE_DOM"/>
    <property type="match status" value="1"/>
</dbReference>
<dbReference type="Gene3D" id="1.10.510.10">
    <property type="entry name" value="Transferase(Phosphotransferase) domain 1"/>
    <property type="match status" value="2"/>
</dbReference>
<keyword evidence="6 9" id="KW-0067">ATP-binding</keyword>
<evidence type="ECO:0000256" key="5">
    <source>
        <dbReference type="ARBA" id="ARBA00022777"/>
    </source>
</evidence>
<evidence type="ECO:0000256" key="8">
    <source>
        <dbReference type="ARBA" id="ARBA00048679"/>
    </source>
</evidence>
<accession>A0A9W8CQS9</accession>
<keyword evidence="3 14" id="KW-0808">Transferase</keyword>
<evidence type="ECO:0000256" key="11">
    <source>
        <dbReference type="SAM" id="MobiDB-lite"/>
    </source>
</evidence>
<feature type="chain" id="PRO_5040724590" description="non-specific serine/threonine protein kinase" evidence="12">
    <location>
        <begin position="21"/>
        <end position="405"/>
    </location>
</feature>
<dbReference type="OrthoDB" id="248923at2759"/>
<evidence type="ECO:0000256" key="6">
    <source>
        <dbReference type="ARBA" id="ARBA00022840"/>
    </source>
</evidence>
<keyword evidence="12" id="KW-0732">Signal</keyword>
<feature type="binding site" evidence="9">
    <location>
        <position position="83"/>
    </location>
    <ligand>
        <name>ATP</name>
        <dbReference type="ChEBI" id="CHEBI:30616"/>
    </ligand>
</feature>
<comment type="catalytic activity">
    <reaction evidence="8">
        <text>L-seryl-[protein] + ATP = O-phospho-L-seryl-[protein] + ADP + H(+)</text>
        <dbReference type="Rhea" id="RHEA:17989"/>
        <dbReference type="Rhea" id="RHEA-COMP:9863"/>
        <dbReference type="Rhea" id="RHEA-COMP:11604"/>
        <dbReference type="ChEBI" id="CHEBI:15378"/>
        <dbReference type="ChEBI" id="CHEBI:29999"/>
        <dbReference type="ChEBI" id="CHEBI:30616"/>
        <dbReference type="ChEBI" id="CHEBI:83421"/>
        <dbReference type="ChEBI" id="CHEBI:456216"/>
        <dbReference type="EC" id="2.7.11.1"/>
    </reaction>
</comment>
<reference evidence="14" key="1">
    <citation type="submission" date="2022-07" db="EMBL/GenBank/DDBJ databases">
        <title>Phylogenomic reconstructions and comparative analyses of Kickxellomycotina fungi.</title>
        <authorList>
            <person name="Reynolds N.K."/>
            <person name="Stajich J.E."/>
            <person name="Barry K."/>
            <person name="Grigoriev I.V."/>
            <person name="Crous P."/>
            <person name="Smith M.E."/>
        </authorList>
    </citation>
    <scope>NUCLEOTIDE SEQUENCE</scope>
    <source>
        <strain evidence="14">NBRC 32514</strain>
    </source>
</reference>
<comment type="caution">
    <text evidence="14">The sequence shown here is derived from an EMBL/GenBank/DDBJ whole genome shotgun (WGS) entry which is preliminary data.</text>
</comment>
<keyword evidence="5 14" id="KW-0418">Kinase</keyword>
<evidence type="ECO:0000313" key="14">
    <source>
        <dbReference type="EMBL" id="KAJ1722064.1"/>
    </source>
</evidence>
<dbReference type="AlphaFoldDB" id="A0A9W8CQS9"/>
<feature type="region of interest" description="Disordered" evidence="11">
    <location>
        <begin position="188"/>
        <end position="249"/>
    </location>
</feature>
<evidence type="ECO:0000256" key="1">
    <source>
        <dbReference type="ARBA" id="ARBA00012513"/>
    </source>
</evidence>
<dbReference type="EC" id="2.7.11.1" evidence="1"/>
<feature type="domain" description="Protein kinase" evidence="13">
    <location>
        <begin position="46"/>
        <end position="404"/>
    </location>
</feature>
<dbReference type="GO" id="GO:0005524">
    <property type="term" value="F:ATP binding"/>
    <property type="evidence" value="ECO:0007669"/>
    <property type="project" value="UniProtKB-UniRule"/>
</dbReference>
<evidence type="ECO:0000313" key="15">
    <source>
        <dbReference type="Proteomes" id="UP001149813"/>
    </source>
</evidence>
<dbReference type="PANTHER" id="PTHR45998">
    <property type="entry name" value="SERINE/THREONINE-PROTEIN KINASE 16"/>
    <property type="match status" value="1"/>
</dbReference>
<name>A0A9W8CQS9_9FUNG</name>
<dbReference type="PANTHER" id="PTHR45998:SF2">
    <property type="entry name" value="SERINE_THREONINE-PROTEIN KINASE 16"/>
    <property type="match status" value="1"/>
</dbReference>
<evidence type="ECO:0000259" key="13">
    <source>
        <dbReference type="PROSITE" id="PS50011"/>
    </source>
</evidence>
<dbReference type="Proteomes" id="UP001149813">
    <property type="component" value="Unassembled WGS sequence"/>
</dbReference>
<evidence type="ECO:0000256" key="7">
    <source>
        <dbReference type="ARBA" id="ARBA00047899"/>
    </source>
</evidence>
<evidence type="ECO:0000256" key="2">
    <source>
        <dbReference type="ARBA" id="ARBA00022527"/>
    </source>
</evidence>
<dbReference type="SMART" id="SM00220">
    <property type="entry name" value="S_TKc"/>
    <property type="match status" value="1"/>
</dbReference>
<evidence type="ECO:0000256" key="10">
    <source>
        <dbReference type="RuleBase" id="RU000304"/>
    </source>
</evidence>